<organism evidence="1 2">
    <name type="scientific">Candidatus Lloydbacteria bacterium RIFCSPLOWO2_01_FULL_50_20</name>
    <dbReference type="NCBI Taxonomy" id="1798665"/>
    <lineage>
        <taxon>Bacteria</taxon>
        <taxon>Candidatus Lloydiibacteriota</taxon>
    </lineage>
</organism>
<evidence type="ECO:0000313" key="1">
    <source>
        <dbReference type="EMBL" id="OGZ13469.1"/>
    </source>
</evidence>
<proteinExistence type="predicted"/>
<comment type="caution">
    <text evidence="1">The sequence shown here is derived from an EMBL/GenBank/DDBJ whole genome shotgun (WGS) entry which is preliminary data.</text>
</comment>
<evidence type="ECO:0000313" key="2">
    <source>
        <dbReference type="Proteomes" id="UP000178534"/>
    </source>
</evidence>
<dbReference type="EMBL" id="MHLP01000007">
    <property type="protein sequence ID" value="OGZ13469.1"/>
    <property type="molecule type" value="Genomic_DNA"/>
</dbReference>
<sequence length="129" mass="14790">MASARKSLRNTAETVPVAEAEDTLQKIAEKLGVNYYADFEVVQVRVSELIGRFNYYFPMAEVYEKGRWRKVIIGGRPYRSESMANSVKEDSETAQGVFLRAFADVKTPQCFRLSGLSNPIEHWEYELEL</sequence>
<accession>A0A1G2DIN4</accession>
<protein>
    <submittedName>
        <fullName evidence="1">Uncharacterized protein</fullName>
    </submittedName>
</protein>
<reference evidence="1 2" key="1">
    <citation type="journal article" date="2016" name="Nat. Commun.">
        <title>Thousands of microbial genomes shed light on interconnected biogeochemical processes in an aquifer system.</title>
        <authorList>
            <person name="Anantharaman K."/>
            <person name="Brown C.T."/>
            <person name="Hug L.A."/>
            <person name="Sharon I."/>
            <person name="Castelle C.J."/>
            <person name="Probst A.J."/>
            <person name="Thomas B.C."/>
            <person name="Singh A."/>
            <person name="Wilkins M.J."/>
            <person name="Karaoz U."/>
            <person name="Brodie E.L."/>
            <person name="Williams K.H."/>
            <person name="Hubbard S.S."/>
            <person name="Banfield J.F."/>
        </authorList>
    </citation>
    <scope>NUCLEOTIDE SEQUENCE [LARGE SCALE GENOMIC DNA]</scope>
</reference>
<dbReference type="Proteomes" id="UP000178534">
    <property type="component" value="Unassembled WGS sequence"/>
</dbReference>
<dbReference type="AlphaFoldDB" id="A0A1G2DIN4"/>
<dbReference type="STRING" id="1798665.A2942_01340"/>
<gene>
    <name evidence="1" type="ORF">A2942_01340</name>
</gene>
<name>A0A1G2DIN4_9BACT</name>